<dbReference type="InterPro" id="IPR004875">
    <property type="entry name" value="DDE_SF_endonuclease_dom"/>
</dbReference>
<dbReference type="OrthoDB" id="8195605at2759"/>
<dbReference type="InterPro" id="IPR050863">
    <property type="entry name" value="CenT-Element_Derived"/>
</dbReference>
<evidence type="ECO:0000313" key="2">
    <source>
        <dbReference type="EnsemblMetazoa" id="XP_031784195"/>
    </source>
</evidence>
<dbReference type="AlphaFoldDB" id="A0A7M7QA04"/>
<evidence type="ECO:0000313" key="3">
    <source>
        <dbReference type="Proteomes" id="UP000002358"/>
    </source>
</evidence>
<dbReference type="GO" id="GO:0005634">
    <property type="term" value="C:nucleus"/>
    <property type="evidence" value="ECO:0007669"/>
    <property type="project" value="TreeGrafter"/>
</dbReference>
<dbReference type="RefSeq" id="XP_031784195.1">
    <property type="nucleotide sequence ID" value="XM_031928335.2"/>
</dbReference>
<dbReference type="PANTHER" id="PTHR19303">
    <property type="entry name" value="TRANSPOSON"/>
    <property type="match status" value="1"/>
</dbReference>
<organism evidence="2 3">
    <name type="scientific">Nasonia vitripennis</name>
    <name type="common">Parasitic wasp</name>
    <dbReference type="NCBI Taxonomy" id="7425"/>
    <lineage>
        <taxon>Eukaryota</taxon>
        <taxon>Metazoa</taxon>
        <taxon>Ecdysozoa</taxon>
        <taxon>Arthropoda</taxon>
        <taxon>Hexapoda</taxon>
        <taxon>Insecta</taxon>
        <taxon>Pterygota</taxon>
        <taxon>Neoptera</taxon>
        <taxon>Endopterygota</taxon>
        <taxon>Hymenoptera</taxon>
        <taxon>Apocrita</taxon>
        <taxon>Proctotrupomorpha</taxon>
        <taxon>Chalcidoidea</taxon>
        <taxon>Pteromalidae</taxon>
        <taxon>Pteromalinae</taxon>
        <taxon>Nasonia</taxon>
    </lineage>
</organism>
<accession>A0A7M7QA04</accession>
<dbReference type="EnsemblMetazoa" id="XM_031928335">
    <property type="protein sequence ID" value="XP_031784195"/>
    <property type="gene ID" value="LOC103315312"/>
</dbReference>
<dbReference type="PANTHER" id="PTHR19303:SF71">
    <property type="entry name" value="ZINC FINGER PHD-TYPE DOMAIN-CONTAINING PROTEIN"/>
    <property type="match status" value="1"/>
</dbReference>
<reference evidence="2" key="1">
    <citation type="submission" date="2021-01" db="UniProtKB">
        <authorList>
            <consortium name="EnsemblMetazoa"/>
        </authorList>
    </citation>
    <scope>IDENTIFICATION</scope>
</reference>
<dbReference type="GeneID" id="103315312"/>
<dbReference type="InParanoid" id="A0A7M7QA04"/>
<keyword evidence="3" id="KW-1185">Reference proteome</keyword>
<evidence type="ECO:0000259" key="1">
    <source>
        <dbReference type="Pfam" id="PF03184"/>
    </source>
</evidence>
<dbReference type="GO" id="GO:0003677">
    <property type="term" value="F:DNA binding"/>
    <property type="evidence" value="ECO:0007669"/>
    <property type="project" value="TreeGrafter"/>
</dbReference>
<proteinExistence type="predicted"/>
<dbReference type="Pfam" id="PF03184">
    <property type="entry name" value="DDE_1"/>
    <property type="match status" value="1"/>
</dbReference>
<dbReference type="Proteomes" id="UP000002358">
    <property type="component" value="Unassembled WGS sequence"/>
</dbReference>
<feature type="domain" description="DDE-1" evidence="1">
    <location>
        <begin position="26"/>
        <end position="123"/>
    </location>
</feature>
<name>A0A7M7QA04_NASVI</name>
<sequence length="206" mass="23429">MSAAGAFMPPMLIFPRVKENKELLEGAPAGAWSEFHKSGWIQVDIFTRWFRRFINYSHASKDNPILLLLDGHISHVKNLEVIELAMEHGVEIICFPPHCTHRMQPLDVGFMKPLSHYYTEEVNVFQRTGERVTLKNVFLLFGKAFMKAGKIDTAVNAFKKCGIFPLNPKIFSKSDFACSNTDASTLNQSTPKTPQFEAEVRNYSEM</sequence>
<protein>
    <recommendedName>
        <fullName evidence="1">DDE-1 domain-containing protein</fullName>
    </recommendedName>
</protein>
<dbReference type="KEGG" id="nvi:103315312"/>